<dbReference type="PANTHER" id="PTHR10758">
    <property type="entry name" value="26S PROTEASOME NON-ATPASE REGULATORY SUBUNIT 3/COP9 SIGNALOSOME COMPLEX SUBUNIT 3"/>
    <property type="match status" value="1"/>
</dbReference>
<dbReference type="InterPro" id="IPR050756">
    <property type="entry name" value="CSN3"/>
</dbReference>
<dbReference type="PANTHER" id="PTHR10758:SF1">
    <property type="entry name" value="COP9 SIGNALOSOME COMPLEX SUBUNIT 3"/>
    <property type="match status" value="1"/>
</dbReference>
<proteinExistence type="predicted"/>
<dbReference type="InterPro" id="IPR055089">
    <property type="entry name" value="COP9_N"/>
</dbReference>
<dbReference type="Pfam" id="PF22788">
    <property type="entry name" value="COP9_hel_rpt"/>
    <property type="match status" value="1"/>
</dbReference>
<dbReference type="AlphaFoldDB" id="A0A9P7MHK2"/>
<accession>A0A9P7MHK2</accession>
<evidence type="ECO:0000256" key="1">
    <source>
        <dbReference type="ARBA" id="ARBA00022490"/>
    </source>
</evidence>
<comment type="caution">
    <text evidence="3">The sequence shown here is derived from an EMBL/GenBank/DDBJ whole genome shotgun (WGS) entry which is preliminary data.</text>
</comment>
<dbReference type="Proteomes" id="UP000706124">
    <property type="component" value="Unassembled WGS sequence"/>
</dbReference>
<keyword evidence="4" id="KW-1185">Reference proteome</keyword>
<dbReference type="GO" id="GO:0008180">
    <property type="term" value="C:COP9 signalosome"/>
    <property type="evidence" value="ECO:0007669"/>
    <property type="project" value="TreeGrafter"/>
</dbReference>
<name>A0A9P7MHK2_9HYPO</name>
<evidence type="ECO:0000313" key="3">
    <source>
        <dbReference type="EMBL" id="KAG5945496.1"/>
    </source>
</evidence>
<keyword evidence="1" id="KW-0963">Cytoplasm</keyword>
<protein>
    <recommendedName>
        <fullName evidence="2">COP9 signalosome complex subunit 3 N-terminal helical repeats domain-containing protein</fullName>
    </recommendedName>
</protein>
<dbReference type="EMBL" id="SRPO01000045">
    <property type="protein sequence ID" value="KAG5945496.1"/>
    <property type="molecule type" value="Genomic_DNA"/>
</dbReference>
<dbReference type="OrthoDB" id="29061at2759"/>
<feature type="domain" description="COP9 signalosome complex subunit 3 N-terminal helical repeats" evidence="2">
    <location>
        <begin position="39"/>
        <end position="286"/>
    </location>
</feature>
<dbReference type="GO" id="GO:0006511">
    <property type="term" value="P:ubiquitin-dependent protein catabolic process"/>
    <property type="evidence" value="ECO:0007669"/>
    <property type="project" value="TreeGrafter"/>
</dbReference>
<evidence type="ECO:0000313" key="4">
    <source>
        <dbReference type="Proteomes" id="UP000706124"/>
    </source>
</evidence>
<sequence length="489" mass="54699">MIMEKAQGILTALAALRPSTRSEAKAYDASIRQHIALLNSSASEIHALVLNMTKEILEGLDPSLHSISYLFLLQMLTETVQNDSQVSSKLILDAIVEFIIKFDPIQIRYAGQPFRILLEKIGGGKMFPASVAVELLVTAILRIEPTGSLFTSTHFMLAQLAYNSNSVESALRVMDREIIFYPNTMNAKVHSVLCDPSLPPTSYISTISGLTDQITSTTVLEYGYIRGLMYMSRREWTKAKEAFEQVILHPVKDRAMSKIMLDSYKRWVLVALLGQGKAPIFPSYSTGTAHKIYETAAKAYDSVAVAFMSTEAAFLKSQIEENAALWEEDGTSTLLQEVLASYQKWQILGLRSIYQRAEISMIRRMTVNAVTGKTLENDDAVLALVRQMMEDGTLNGQLEQDDNGTCYLSFTTSTLTERGFASQIAQSFHNIQSINQQYKQMNDQLSSTKEYVKHLAIEKNRSDKDGVSPWANYALQLEDEDLMSGTLKR</sequence>
<organism evidence="3 4">
    <name type="scientific">Claviceps pazoutovae</name>
    <dbReference type="NCBI Taxonomy" id="1649127"/>
    <lineage>
        <taxon>Eukaryota</taxon>
        <taxon>Fungi</taxon>
        <taxon>Dikarya</taxon>
        <taxon>Ascomycota</taxon>
        <taxon>Pezizomycotina</taxon>
        <taxon>Sordariomycetes</taxon>
        <taxon>Hypocreomycetidae</taxon>
        <taxon>Hypocreales</taxon>
        <taxon>Clavicipitaceae</taxon>
        <taxon>Claviceps</taxon>
    </lineage>
</organism>
<gene>
    <name evidence="3" type="ORF">E4U60_005212</name>
</gene>
<reference evidence="3 4" key="1">
    <citation type="journal article" date="2020" name="bioRxiv">
        <title>Whole genome comparisons of ergot fungi reveals the divergence and evolution of species within the genus Claviceps are the result of varying mechanisms driving genome evolution and host range expansion.</title>
        <authorList>
            <person name="Wyka S.A."/>
            <person name="Mondo S.J."/>
            <person name="Liu M."/>
            <person name="Dettman J."/>
            <person name="Nalam V."/>
            <person name="Broders K.D."/>
        </authorList>
    </citation>
    <scope>NUCLEOTIDE SEQUENCE [LARGE SCALE GENOMIC DNA]</scope>
    <source>
        <strain evidence="3 4">CCC 1485</strain>
    </source>
</reference>
<evidence type="ECO:0000259" key="2">
    <source>
        <dbReference type="Pfam" id="PF22788"/>
    </source>
</evidence>